<feature type="domain" description="Deacetylase PdaC" evidence="3">
    <location>
        <begin position="59"/>
        <end position="151"/>
    </location>
</feature>
<dbReference type="InterPro" id="IPR021729">
    <property type="entry name" value="DUF3298"/>
</dbReference>
<dbReference type="Proteomes" id="UP000295292">
    <property type="component" value="Unassembled WGS sequence"/>
</dbReference>
<feature type="domain" description="DUF3298" evidence="2">
    <location>
        <begin position="171"/>
        <end position="249"/>
    </location>
</feature>
<keyword evidence="1" id="KW-0732">Signal</keyword>
<dbReference type="PROSITE" id="PS51257">
    <property type="entry name" value="PROKAR_LIPOPROTEIN"/>
    <property type="match status" value="1"/>
</dbReference>
<feature type="chain" id="PRO_5020345550" evidence="1">
    <location>
        <begin position="18"/>
        <end position="267"/>
    </location>
</feature>
<dbReference type="RefSeq" id="WP_133583717.1">
    <property type="nucleotide sequence ID" value="NZ_SNYV01000011.1"/>
</dbReference>
<protein>
    <submittedName>
        <fullName evidence="4">Uncharacterized protein DUF4163</fullName>
    </submittedName>
</protein>
<dbReference type="Pfam" id="PF11738">
    <property type="entry name" value="DUF3298"/>
    <property type="match status" value="1"/>
</dbReference>
<reference evidence="4 5" key="1">
    <citation type="submission" date="2019-03" db="EMBL/GenBank/DDBJ databases">
        <title>Genomic Encyclopedia of Archaeal and Bacterial Type Strains, Phase II (KMG-II): from individual species to whole genera.</title>
        <authorList>
            <person name="Goeker M."/>
        </authorList>
    </citation>
    <scope>NUCLEOTIDE SEQUENCE [LARGE SCALE GENOMIC DNA]</scope>
    <source>
        <strain evidence="4 5">DSM 28353</strain>
    </source>
</reference>
<evidence type="ECO:0000313" key="5">
    <source>
        <dbReference type="Proteomes" id="UP000295292"/>
    </source>
</evidence>
<dbReference type="Gene3D" id="3.90.640.20">
    <property type="entry name" value="Heat-shock cognate protein, ATPase"/>
    <property type="match status" value="1"/>
</dbReference>
<feature type="signal peptide" evidence="1">
    <location>
        <begin position="1"/>
        <end position="17"/>
    </location>
</feature>
<dbReference type="InterPro" id="IPR037126">
    <property type="entry name" value="PdaC/RsiV-like_sf"/>
</dbReference>
<accession>A0A4R6WIA8</accession>
<evidence type="ECO:0000259" key="2">
    <source>
        <dbReference type="Pfam" id="PF11738"/>
    </source>
</evidence>
<dbReference type="OrthoDB" id="594879at2"/>
<comment type="caution">
    <text evidence="4">The sequence shown here is derived from an EMBL/GenBank/DDBJ whole genome shotgun (WGS) entry which is preliminary data.</text>
</comment>
<organism evidence="4 5">
    <name type="scientific">Sphingobacterium yanglingense</name>
    <dbReference type="NCBI Taxonomy" id="1437280"/>
    <lineage>
        <taxon>Bacteria</taxon>
        <taxon>Pseudomonadati</taxon>
        <taxon>Bacteroidota</taxon>
        <taxon>Sphingobacteriia</taxon>
        <taxon>Sphingobacteriales</taxon>
        <taxon>Sphingobacteriaceae</taxon>
        <taxon>Sphingobacterium</taxon>
    </lineage>
</organism>
<gene>
    <name evidence="4" type="ORF">CLV99_1417</name>
</gene>
<dbReference type="Gene3D" id="3.30.565.40">
    <property type="entry name" value="Fervidobacterium nodosum Rt17-B1 like"/>
    <property type="match status" value="1"/>
</dbReference>
<name>A0A4R6WIA8_9SPHI</name>
<dbReference type="AlphaFoldDB" id="A0A4R6WIA8"/>
<dbReference type="Pfam" id="PF13739">
    <property type="entry name" value="PdaC"/>
    <property type="match status" value="1"/>
</dbReference>
<keyword evidence="5" id="KW-1185">Reference proteome</keyword>
<evidence type="ECO:0000259" key="3">
    <source>
        <dbReference type="Pfam" id="PF13739"/>
    </source>
</evidence>
<dbReference type="EMBL" id="SNYV01000011">
    <property type="protein sequence ID" value="TDQ79963.1"/>
    <property type="molecule type" value="Genomic_DNA"/>
</dbReference>
<evidence type="ECO:0000313" key="4">
    <source>
        <dbReference type="EMBL" id="TDQ79963.1"/>
    </source>
</evidence>
<proteinExistence type="predicted"/>
<dbReference type="InterPro" id="IPR025303">
    <property type="entry name" value="PdaC"/>
</dbReference>
<sequence length="267" mass="30875">MRIGILLTLLAFTLSCANEHNRSTQPVAATETSLQDTLNYTYHTKKEISYYFLIDSTRTDTAYYKITHPIFESTNMNELINPSIFVERENNAEEAAHSFLDAYNEFVEENSTSYVNAVWYKDSDSRIVLNTPLFLTLKTSIDQYTGGAHGNHLTFFSVFDLDLFKKMELTDLIVTGKLKDLTKLAEKHFRRQENLSDTSNLSKDFFFADGIFALNDNFGLTKDKLIIYYNEYEIRPYADGITTIEIPYEEVMEILNARAKRYIKSIQ</sequence>
<evidence type="ECO:0000256" key="1">
    <source>
        <dbReference type="SAM" id="SignalP"/>
    </source>
</evidence>